<protein>
    <submittedName>
        <fullName evidence="1">Uncharacterized protein</fullName>
    </submittedName>
</protein>
<evidence type="ECO:0000313" key="1">
    <source>
        <dbReference type="EMBL" id="KAL3320496.1"/>
    </source>
</evidence>
<evidence type="ECO:0000313" key="2">
    <source>
        <dbReference type="Proteomes" id="UP001626550"/>
    </source>
</evidence>
<dbReference type="AlphaFoldDB" id="A0ABD2QPS0"/>
<name>A0ABD2QPS0_9PLAT</name>
<keyword evidence="2" id="KW-1185">Reference proteome</keyword>
<dbReference type="Proteomes" id="UP001626550">
    <property type="component" value="Unassembled WGS sequence"/>
</dbReference>
<dbReference type="EMBL" id="JBJKFK010000048">
    <property type="protein sequence ID" value="KAL3320496.1"/>
    <property type="molecule type" value="Genomic_DNA"/>
</dbReference>
<gene>
    <name evidence="1" type="ORF">Ciccas_000823</name>
</gene>
<comment type="caution">
    <text evidence="1">The sequence shown here is derived from an EMBL/GenBank/DDBJ whole genome shotgun (WGS) entry which is preliminary data.</text>
</comment>
<sequence>MNPSFDVFSVSYAGIQSLQRPHALNANGYMNGMAGATVYANHYRQAPLMETSVTGGIETLGRHNRHPLLVMNSFDTDHSNGQMNGSMLDNANVGQVNSNLMNGHVNGNSDCVVMTLLPIPI</sequence>
<reference evidence="1 2" key="1">
    <citation type="submission" date="2024-11" db="EMBL/GenBank/DDBJ databases">
        <title>Adaptive evolution of stress response genes in parasites aligns with host niche diversity.</title>
        <authorList>
            <person name="Hahn C."/>
            <person name="Resl P."/>
        </authorList>
    </citation>
    <scope>NUCLEOTIDE SEQUENCE [LARGE SCALE GENOMIC DNA]</scope>
    <source>
        <strain evidence="1">EGGRZ-B1_66</strain>
        <tissue evidence="1">Body</tissue>
    </source>
</reference>
<organism evidence="1 2">
    <name type="scientific">Cichlidogyrus casuarinus</name>
    <dbReference type="NCBI Taxonomy" id="1844966"/>
    <lineage>
        <taxon>Eukaryota</taxon>
        <taxon>Metazoa</taxon>
        <taxon>Spiralia</taxon>
        <taxon>Lophotrochozoa</taxon>
        <taxon>Platyhelminthes</taxon>
        <taxon>Monogenea</taxon>
        <taxon>Monopisthocotylea</taxon>
        <taxon>Dactylogyridea</taxon>
        <taxon>Ancyrocephalidae</taxon>
        <taxon>Cichlidogyrus</taxon>
    </lineage>
</organism>
<proteinExistence type="predicted"/>
<accession>A0ABD2QPS0</accession>